<evidence type="ECO:0000313" key="2">
    <source>
        <dbReference type="Proteomes" id="UP001404956"/>
    </source>
</evidence>
<comment type="caution">
    <text evidence="1">The sequence shown here is derived from an EMBL/GenBank/DDBJ whole genome shotgun (WGS) entry which is preliminary data.</text>
</comment>
<reference evidence="1 2" key="1">
    <citation type="submission" date="2024-02" db="EMBL/GenBank/DDBJ databases">
        <title>Deinococcus aluminii NBRC 112889.</title>
        <authorList>
            <person name="Ichikawa N."/>
            <person name="Katano-Makiyama Y."/>
            <person name="Hidaka K."/>
        </authorList>
    </citation>
    <scope>NUCLEOTIDE SEQUENCE [LARGE SCALE GENOMIC DNA]</scope>
    <source>
        <strain evidence="1 2">NBRC 112889</strain>
    </source>
</reference>
<proteinExistence type="predicted"/>
<evidence type="ECO:0000313" key="1">
    <source>
        <dbReference type="EMBL" id="GAA5534061.1"/>
    </source>
</evidence>
<name>A0ABP9XFD1_9DEIO</name>
<organism evidence="1 2">
    <name type="scientific">Deinococcus aluminii</name>
    <dbReference type="NCBI Taxonomy" id="1656885"/>
    <lineage>
        <taxon>Bacteria</taxon>
        <taxon>Thermotogati</taxon>
        <taxon>Deinococcota</taxon>
        <taxon>Deinococci</taxon>
        <taxon>Deinococcales</taxon>
        <taxon>Deinococcaceae</taxon>
        <taxon>Deinococcus</taxon>
    </lineage>
</organism>
<dbReference type="RefSeq" id="WP_345455045.1">
    <property type="nucleotide sequence ID" value="NZ_BAABRV010000005.1"/>
</dbReference>
<dbReference type="Proteomes" id="UP001404956">
    <property type="component" value="Unassembled WGS sequence"/>
</dbReference>
<keyword evidence="2" id="KW-1185">Reference proteome</keyword>
<accession>A0ABP9XFD1</accession>
<dbReference type="EMBL" id="BAABRV010000005">
    <property type="protein sequence ID" value="GAA5534061.1"/>
    <property type="molecule type" value="Genomic_DNA"/>
</dbReference>
<gene>
    <name evidence="1" type="ORF">Dalu01_02469</name>
</gene>
<sequence length="128" mass="14277">MIIALRAATNGYTCWHGPEHGPLDMDERYLLGYLDCLREQEDTPFPIDWVGNWLCYPNSQLANQLDEDLTWITRASQTRLIDDEHCLLIVGGAERGLAAHAYTERAADGSVVILFHNLAGTQPPVADP</sequence>
<protein>
    <submittedName>
        <fullName evidence="1">Uncharacterized protein</fullName>
    </submittedName>
</protein>